<protein>
    <submittedName>
        <fullName evidence="2">Glucokinase</fullName>
        <ecNumber evidence="2">2.7.1.2</ecNumber>
    </submittedName>
</protein>
<dbReference type="EC" id="2.7.1.2" evidence="2"/>
<evidence type="ECO:0000313" key="3">
    <source>
        <dbReference type="Proteomes" id="UP000008332"/>
    </source>
</evidence>
<dbReference type="AlphaFoldDB" id="Q21ZE1"/>
<sequence length="330" mass="34007">MNQNLLSDGFRLEPGAAPVACVDIGGTKVAVSIADEQGVRGRVAEPTAKEGANDALALQIIRLVGQSCAASGVATGDLSALGVASCGPFVLNKGCVELAAPNICGGLAGKARGLPNDWQTALLEAPLRRVFAKVRVENDGIGALEAERRWGALQINGQALANCAYVTWSTGIGVGLCVDGQVLRGKNGNAGHAGHLFVSDNNDALCGCGNVGDVEGLIAGNAIPRRFGHLGYTDSATLFKAAYAGDTGATAIIDEFCRIMGRTLYNLIATLDLERISLGGSVFWHHRALLLPKLQGYVHGKLPPLTDGCELVPAGLGERVGDFGALALVA</sequence>
<name>Q21ZE1_ALBFT</name>
<organism evidence="2 3">
    <name type="scientific">Albidiferax ferrireducens (strain ATCC BAA-621 / DSM 15236 / T118)</name>
    <name type="common">Rhodoferax ferrireducens</name>
    <dbReference type="NCBI Taxonomy" id="338969"/>
    <lineage>
        <taxon>Bacteria</taxon>
        <taxon>Pseudomonadati</taxon>
        <taxon>Pseudomonadota</taxon>
        <taxon>Betaproteobacteria</taxon>
        <taxon>Burkholderiales</taxon>
        <taxon>Comamonadaceae</taxon>
        <taxon>Rhodoferax</taxon>
    </lineage>
</organism>
<dbReference type="RefSeq" id="WP_011463431.1">
    <property type="nucleotide sequence ID" value="NC_007908.1"/>
</dbReference>
<dbReference type="HOGENOM" id="CLU_036604_0_4_4"/>
<reference evidence="3" key="1">
    <citation type="submission" date="2006-02" db="EMBL/GenBank/DDBJ databases">
        <title>Complete sequence of chromosome of Rhodoferax ferrireducens DSM 15236.</title>
        <authorList>
            <person name="Copeland A."/>
            <person name="Lucas S."/>
            <person name="Lapidus A."/>
            <person name="Barry K."/>
            <person name="Detter J.C."/>
            <person name="Glavina del Rio T."/>
            <person name="Hammon N."/>
            <person name="Israni S."/>
            <person name="Pitluck S."/>
            <person name="Brettin T."/>
            <person name="Bruce D."/>
            <person name="Han C."/>
            <person name="Tapia R."/>
            <person name="Gilna P."/>
            <person name="Kiss H."/>
            <person name="Schmutz J."/>
            <person name="Larimer F."/>
            <person name="Land M."/>
            <person name="Kyrpides N."/>
            <person name="Ivanova N."/>
            <person name="Richardson P."/>
        </authorList>
    </citation>
    <scope>NUCLEOTIDE SEQUENCE [LARGE SCALE GENOMIC DNA]</scope>
    <source>
        <strain evidence="3">ATCC BAA-621 / DSM 15236 / T118</strain>
    </source>
</reference>
<keyword evidence="3" id="KW-1185">Reference proteome</keyword>
<dbReference type="STRING" id="338969.Rfer_1121"/>
<dbReference type="GO" id="GO:0004340">
    <property type="term" value="F:glucokinase activity"/>
    <property type="evidence" value="ECO:0007669"/>
    <property type="project" value="UniProtKB-EC"/>
</dbReference>
<dbReference type="eggNOG" id="COG1940">
    <property type="taxonomic scope" value="Bacteria"/>
</dbReference>
<evidence type="ECO:0000313" key="2">
    <source>
        <dbReference type="EMBL" id="ABD68862.1"/>
    </source>
</evidence>
<dbReference type="OrthoDB" id="9810372at2"/>
<dbReference type="KEGG" id="rfr:Rfer_1121"/>
<dbReference type="InterPro" id="IPR043129">
    <property type="entry name" value="ATPase_NBD"/>
</dbReference>
<keyword evidence="2" id="KW-0808">Transferase</keyword>
<dbReference type="EMBL" id="CP000267">
    <property type="protein sequence ID" value="ABD68862.1"/>
    <property type="molecule type" value="Genomic_DNA"/>
</dbReference>
<dbReference type="InterPro" id="IPR000600">
    <property type="entry name" value="ROK"/>
</dbReference>
<accession>Q21ZE1</accession>
<keyword evidence="2" id="KW-0418">Kinase</keyword>
<dbReference type="SUPFAM" id="SSF53067">
    <property type="entry name" value="Actin-like ATPase domain"/>
    <property type="match status" value="1"/>
</dbReference>
<comment type="similarity">
    <text evidence="1">Belongs to the ROK (NagC/XylR) family.</text>
</comment>
<dbReference type="PANTHER" id="PTHR18964">
    <property type="entry name" value="ROK (REPRESSOR, ORF, KINASE) FAMILY"/>
    <property type="match status" value="1"/>
</dbReference>
<evidence type="ECO:0000256" key="1">
    <source>
        <dbReference type="ARBA" id="ARBA00006479"/>
    </source>
</evidence>
<dbReference type="Proteomes" id="UP000008332">
    <property type="component" value="Chromosome"/>
</dbReference>
<dbReference type="PANTHER" id="PTHR18964:SF149">
    <property type="entry name" value="BIFUNCTIONAL UDP-N-ACETYLGLUCOSAMINE 2-EPIMERASE_N-ACETYLMANNOSAMINE KINASE"/>
    <property type="match status" value="1"/>
</dbReference>
<dbReference type="Pfam" id="PF00480">
    <property type="entry name" value="ROK"/>
    <property type="match status" value="1"/>
</dbReference>
<gene>
    <name evidence="2" type="ordered locus">Rfer_1121</name>
</gene>
<dbReference type="Gene3D" id="3.30.420.40">
    <property type="match status" value="2"/>
</dbReference>
<proteinExistence type="inferred from homology"/>